<name>A0AC34RPK3_9BILA</name>
<evidence type="ECO:0000313" key="1">
    <source>
        <dbReference type="Proteomes" id="UP000887576"/>
    </source>
</evidence>
<protein>
    <submittedName>
        <fullName evidence="2">NR LBD domain-containing protein</fullName>
    </submittedName>
</protein>
<proteinExistence type="predicted"/>
<dbReference type="WBParaSite" id="JU765_v2.g8992.t1">
    <property type="protein sequence ID" value="JU765_v2.g8992.t1"/>
    <property type="gene ID" value="JU765_v2.g8992"/>
</dbReference>
<organism evidence="1 2">
    <name type="scientific">Panagrolaimus sp. JU765</name>
    <dbReference type="NCBI Taxonomy" id="591449"/>
    <lineage>
        <taxon>Eukaryota</taxon>
        <taxon>Metazoa</taxon>
        <taxon>Ecdysozoa</taxon>
        <taxon>Nematoda</taxon>
        <taxon>Chromadorea</taxon>
        <taxon>Rhabditida</taxon>
        <taxon>Tylenchina</taxon>
        <taxon>Panagrolaimomorpha</taxon>
        <taxon>Panagrolaimoidea</taxon>
        <taxon>Panagrolaimidae</taxon>
        <taxon>Panagrolaimus</taxon>
    </lineage>
</organism>
<dbReference type="Proteomes" id="UP000887576">
    <property type="component" value="Unplaced"/>
</dbReference>
<accession>A0AC34RPK3</accession>
<evidence type="ECO:0000313" key="2">
    <source>
        <dbReference type="WBParaSite" id="JU765_v2.g8992.t1"/>
    </source>
</evidence>
<reference evidence="2" key="1">
    <citation type="submission" date="2022-11" db="UniProtKB">
        <authorList>
            <consortium name="WormBaseParasite"/>
        </authorList>
    </citation>
    <scope>IDENTIFICATION</scope>
</reference>
<sequence length="194" mass="22495">MKKCASIGMNIDLCVEPYNYARPSVSSSDSLPDSVRTCLKSGSFMNQVKSCLSKEPEFLPKIGVKLTEMQRFQLGLSRLLNYSWPLKEVKVVQEIEPSDKEKIGEFFSQYFGYIAELIACSESILKLSAEERFCMYKHFWFNFIQLERIYTTCQVRGHNLNDTLLFLDNNFLVDFTAPSFSVEKMNPEEKRRFA</sequence>